<comment type="similarity">
    <text evidence="3 10 13">Belongs to the IPP transferase family.</text>
</comment>
<feature type="region of interest" description="Interaction with substrate tRNA" evidence="10">
    <location>
        <begin position="40"/>
        <end position="43"/>
    </location>
</feature>
<comment type="subunit">
    <text evidence="10">Monomer.</text>
</comment>
<evidence type="ECO:0000256" key="5">
    <source>
        <dbReference type="ARBA" id="ARBA00022694"/>
    </source>
</evidence>
<dbReference type="PANTHER" id="PTHR11088">
    <property type="entry name" value="TRNA DIMETHYLALLYLTRANSFERASE"/>
    <property type="match status" value="1"/>
</dbReference>
<protein>
    <recommendedName>
        <fullName evidence="10">tRNA dimethylallyltransferase</fullName>
        <ecNumber evidence="10">2.5.1.75</ecNumber>
    </recommendedName>
    <alternativeName>
        <fullName evidence="10">Dimethylallyl diphosphate:tRNA dimethylallyltransferase</fullName>
        <shortName evidence="10">DMAPP:tRNA dimethylallyltransferase</shortName>
        <shortName evidence="10">DMATase</shortName>
    </alternativeName>
    <alternativeName>
        <fullName evidence="10">Isopentenyl-diphosphate:tRNA isopentenyltransferase</fullName>
        <shortName evidence="10">IPP transferase</shortName>
        <shortName evidence="10">IPPT</shortName>
        <shortName evidence="10">IPTase</shortName>
    </alternativeName>
</protein>
<dbReference type="SUPFAM" id="SSF52540">
    <property type="entry name" value="P-loop containing nucleoside triphosphate hydrolases"/>
    <property type="match status" value="1"/>
</dbReference>
<dbReference type="Gene3D" id="1.10.287.890">
    <property type="entry name" value="Crystal structure of tRNA isopentenylpyrophosphate transferase (bh2366) domain"/>
    <property type="match status" value="1"/>
</dbReference>
<gene>
    <name evidence="10 14" type="primary">miaA</name>
    <name evidence="14" type="ORF">ACFOOI_07070</name>
</gene>
<accession>A0ABV7YTN0</accession>
<feature type="site" description="Interaction with substrate tRNA" evidence="10">
    <location>
        <position position="109"/>
    </location>
</feature>
<evidence type="ECO:0000256" key="3">
    <source>
        <dbReference type="ARBA" id="ARBA00005842"/>
    </source>
</evidence>
<dbReference type="RefSeq" id="WP_379836517.1">
    <property type="nucleotide sequence ID" value="NZ_JBHRYQ010000001.1"/>
</dbReference>
<evidence type="ECO:0000256" key="13">
    <source>
        <dbReference type="RuleBase" id="RU003785"/>
    </source>
</evidence>
<dbReference type="EMBL" id="JBHRYQ010000001">
    <property type="protein sequence ID" value="MFC3810405.1"/>
    <property type="molecule type" value="Genomic_DNA"/>
</dbReference>
<comment type="function">
    <text evidence="2 10 12">Catalyzes the transfer of a dimethylallyl group onto the adenine at position 37 in tRNAs that read codons beginning with uridine, leading to the formation of N6-(dimethylallyl)adenosine (i(6)A).</text>
</comment>
<evidence type="ECO:0000313" key="15">
    <source>
        <dbReference type="Proteomes" id="UP001595616"/>
    </source>
</evidence>
<comment type="catalytic activity">
    <reaction evidence="9 10 11">
        <text>adenosine(37) in tRNA + dimethylallyl diphosphate = N(6)-dimethylallyladenosine(37) in tRNA + diphosphate</text>
        <dbReference type="Rhea" id="RHEA:26482"/>
        <dbReference type="Rhea" id="RHEA-COMP:10162"/>
        <dbReference type="Rhea" id="RHEA-COMP:10375"/>
        <dbReference type="ChEBI" id="CHEBI:33019"/>
        <dbReference type="ChEBI" id="CHEBI:57623"/>
        <dbReference type="ChEBI" id="CHEBI:74411"/>
        <dbReference type="ChEBI" id="CHEBI:74415"/>
        <dbReference type="EC" id="2.5.1.75"/>
    </reaction>
</comment>
<keyword evidence="5 10" id="KW-0819">tRNA processing</keyword>
<keyword evidence="8 10" id="KW-0460">Magnesium</keyword>
<comment type="caution">
    <text evidence="10">Lacks conserved residue(s) required for the propagation of feature annotation.</text>
</comment>
<keyword evidence="4 10" id="KW-0808">Transferase</keyword>
<name>A0ABV7YTN0_9BACT</name>
<evidence type="ECO:0000256" key="6">
    <source>
        <dbReference type="ARBA" id="ARBA00022741"/>
    </source>
</evidence>
<dbReference type="Gene3D" id="3.40.50.300">
    <property type="entry name" value="P-loop containing nucleotide triphosphate hydrolases"/>
    <property type="match status" value="1"/>
</dbReference>
<organism evidence="14 15">
    <name type="scientific">Lacihabitans lacunae</name>
    <dbReference type="NCBI Taxonomy" id="1028214"/>
    <lineage>
        <taxon>Bacteria</taxon>
        <taxon>Pseudomonadati</taxon>
        <taxon>Bacteroidota</taxon>
        <taxon>Cytophagia</taxon>
        <taxon>Cytophagales</taxon>
        <taxon>Leadbetterellaceae</taxon>
        <taxon>Lacihabitans</taxon>
    </lineage>
</organism>
<keyword evidence="15" id="KW-1185">Reference proteome</keyword>
<evidence type="ECO:0000256" key="2">
    <source>
        <dbReference type="ARBA" id="ARBA00003213"/>
    </source>
</evidence>
<evidence type="ECO:0000256" key="10">
    <source>
        <dbReference type="HAMAP-Rule" id="MF_00185"/>
    </source>
</evidence>
<dbReference type="Proteomes" id="UP001595616">
    <property type="component" value="Unassembled WGS sequence"/>
</dbReference>
<comment type="caution">
    <text evidence="14">The sequence shown here is derived from an EMBL/GenBank/DDBJ whole genome shotgun (WGS) entry which is preliminary data.</text>
</comment>
<dbReference type="GO" id="GO:0052381">
    <property type="term" value="F:tRNA dimethylallyltransferase activity"/>
    <property type="evidence" value="ECO:0007669"/>
    <property type="project" value="UniProtKB-EC"/>
</dbReference>
<dbReference type="Pfam" id="PF01715">
    <property type="entry name" value="IPPT"/>
    <property type="match status" value="1"/>
</dbReference>
<dbReference type="InterPro" id="IPR039657">
    <property type="entry name" value="Dimethylallyltransferase"/>
</dbReference>
<evidence type="ECO:0000256" key="1">
    <source>
        <dbReference type="ARBA" id="ARBA00001946"/>
    </source>
</evidence>
<feature type="binding site" evidence="10">
    <location>
        <begin position="15"/>
        <end position="22"/>
    </location>
    <ligand>
        <name>ATP</name>
        <dbReference type="ChEBI" id="CHEBI:30616"/>
    </ligand>
</feature>
<reference evidence="15" key="1">
    <citation type="journal article" date="2019" name="Int. J. Syst. Evol. Microbiol.">
        <title>The Global Catalogue of Microorganisms (GCM) 10K type strain sequencing project: providing services to taxonomists for standard genome sequencing and annotation.</title>
        <authorList>
            <consortium name="The Broad Institute Genomics Platform"/>
            <consortium name="The Broad Institute Genome Sequencing Center for Infectious Disease"/>
            <person name="Wu L."/>
            <person name="Ma J."/>
        </authorList>
    </citation>
    <scope>NUCLEOTIDE SEQUENCE [LARGE SCALE GENOMIC DNA]</scope>
    <source>
        <strain evidence="15">CECT 7956</strain>
    </source>
</reference>
<feature type="binding site" evidence="10">
    <location>
        <begin position="17"/>
        <end position="22"/>
    </location>
    <ligand>
        <name>substrate</name>
    </ligand>
</feature>
<dbReference type="PANTHER" id="PTHR11088:SF60">
    <property type="entry name" value="TRNA DIMETHYLALLYLTRANSFERASE"/>
    <property type="match status" value="1"/>
</dbReference>
<feature type="site" description="Interaction with substrate tRNA" evidence="10">
    <location>
        <position position="132"/>
    </location>
</feature>
<evidence type="ECO:0000256" key="12">
    <source>
        <dbReference type="RuleBase" id="RU003784"/>
    </source>
</evidence>
<evidence type="ECO:0000256" key="9">
    <source>
        <dbReference type="ARBA" id="ARBA00049563"/>
    </source>
</evidence>
<evidence type="ECO:0000256" key="8">
    <source>
        <dbReference type="ARBA" id="ARBA00022842"/>
    </source>
</evidence>
<sequence>MYKVPDKNELVVILGPTASGKTNLATGLAAQTNGAIISADSRQVYRGMDVGTGKDLNEYIIDGKSIPYYLIDIVNAGEKYNLARFQADFWEAKKEIETMHKLPILCGGTGLYIQSVLSDFWQTQVPENPELRETLRELTKEELVKISESKTQKLNLDTSTVKRLIRGIEIQTFLESNAINEMPFNTMKYKIFGLNPEVELRRNRISKRLNERLEKQGMIAEVEGLLAQGISAEDLIYYGLEYKYITLFLTKVMDYEAMCIKLETEIHRYAKRQMTFFRSLEKKGFEIDWIPDHLTTEQKIKYVIEKI</sequence>
<dbReference type="EC" id="2.5.1.75" evidence="10"/>
<comment type="cofactor">
    <cofactor evidence="1 10">
        <name>Mg(2+)</name>
        <dbReference type="ChEBI" id="CHEBI:18420"/>
    </cofactor>
</comment>
<dbReference type="InterPro" id="IPR027417">
    <property type="entry name" value="P-loop_NTPase"/>
</dbReference>
<dbReference type="HAMAP" id="MF_00185">
    <property type="entry name" value="IPP_trans"/>
    <property type="match status" value="1"/>
</dbReference>
<evidence type="ECO:0000256" key="4">
    <source>
        <dbReference type="ARBA" id="ARBA00022679"/>
    </source>
</evidence>
<dbReference type="InterPro" id="IPR018022">
    <property type="entry name" value="IPT"/>
</dbReference>
<dbReference type="NCBIfam" id="TIGR00174">
    <property type="entry name" value="miaA"/>
    <property type="match status" value="1"/>
</dbReference>
<evidence type="ECO:0000313" key="14">
    <source>
        <dbReference type="EMBL" id="MFC3810405.1"/>
    </source>
</evidence>
<evidence type="ECO:0000256" key="7">
    <source>
        <dbReference type="ARBA" id="ARBA00022840"/>
    </source>
</evidence>
<proteinExistence type="inferred from homology"/>
<keyword evidence="7 10" id="KW-0067">ATP-binding</keyword>
<keyword evidence="6 10" id="KW-0547">Nucleotide-binding</keyword>
<evidence type="ECO:0000256" key="11">
    <source>
        <dbReference type="RuleBase" id="RU003783"/>
    </source>
</evidence>